<dbReference type="InterPro" id="IPR007111">
    <property type="entry name" value="NACHT_NTPase"/>
</dbReference>
<dbReference type="InterPro" id="IPR027417">
    <property type="entry name" value="P-loop_NTPase"/>
</dbReference>
<feature type="transmembrane region" description="Helical" evidence="1">
    <location>
        <begin position="518"/>
        <end position="537"/>
    </location>
</feature>
<dbReference type="PROSITE" id="PS50837">
    <property type="entry name" value="NACHT"/>
    <property type="match status" value="1"/>
</dbReference>
<evidence type="ECO:0000313" key="3">
    <source>
        <dbReference type="EMBL" id="GAA2068362.1"/>
    </source>
</evidence>
<feature type="transmembrane region" description="Helical" evidence="1">
    <location>
        <begin position="627"/>
        <end position="646"/>
    </location>
</feature>
<feature type="transmembrane region" description="Helical" evidence="1">
    <location>
        <begin position="470"/>
        <end position="498"/>
    </location>
</feature>
<dbReference type="Gene3D" id="3.40.50.300">
    <property type="entry name" value="P-loop containing nucleotide triphosphate hydrolases"/>
    <property type="match status" value="1"/>
</dbReference>
<comment type="caution">
    <text evidence="3">The sequence shown here is derived from an EMBL/GenBank/DDBJ whole genome shotgun (WGS) entry which is preliminary data.</text>
</comment>
<name>A0ABN2VPR3_9ACTN</name>
<organism evidence="3 4">
    <name type="scientific">Streptomyces albiaxialis</name>
    <dbReference type="NCBI Taxonomy" id="329523"/>
    <lineage>
        <taxon>Bacteria</taxon>
        <taxon>Bacillati</taxon>
        <taxon>Actinomycetota</taxon>
        <taxon>Actinomycetes</taxon>
        <taxon>Kitasatosporales</taxon>
        <taxon>Streptomycetaceae</taxon>
        <taxon>Streptomyces</taxon>
    </lineage>
</organism>
<dbReference type="Proteomes" id="UP001500016">
    <property type="component" value="Unassembled WGS sequence"/>
</dbReference>
<keyword evidence="1" id="KW-1133">Transmembrane helix</keyword>
<protein>
    <submittedName>
        <fullName evidence="3">NACHT domain-containing protein</fullName>
    </submittedName>
</protein>
<evidence type="ECO:0000256" key="1">
    <source>
        <dbReference type="SAM" id="Phobius"/>
    </source>
</evidence>
<keyword evidence="1" id="KW-0812">Transmembrane</keyword>
<dbReference type="EMBL" id="BAAAPE010000005">
    <property type="protein sequence ID" value="GAA2068362.1"/>
    <property type="molecule type" value="Genomic_DNA"/>
</dbReference>
<gene>
    <name evidence="3" type="ORF">GCM10009801_16530</name>
</gene>
<evidence type="ECO:0000259" key="2">
    <source>
        <dbReference type="PROSITE" id="PS50837"/>
    </source>
</evidence>
<accession>A0ABN2VPR3</accession>
<reference evidence="3 4" key="1">
    <citation type="journal article" date="2019" name="Int. J. Syst. Evol. Microbiol.">
        <title>The Global Catalogue of Microorganisms (GCM) 10K type strain sequencing project: providing services to taxonomists for standard genome sequencing and annotation.</title>
        <authorList>
            <consortium name="The Broad Institute Genomics Platform"/>
            <consortium name="The Broad Institute Genome Sequencing Center for Infectious Disease"/>
            <person name="Wu L."/>
            <person name="Ma J."/>
        </authorList>
    </citation>
    <scope>NUCLEOTIDE SEQUENCE [LARGE SCALE GENOMIC DNA]</scope>
    <source>
        <strain evidence="3 4">JCM 15478</strain>
    </source>
</reference>
<feature type="transmembrane region" description="Helical" evidence="1">
    <location>
        <begin position="589"/>
        <end position="607"/>
    </location>
</feature>
<evidence type="ECO:0000313" key="4">
    <source>
        <dbReference type="Proteomes" id="UP001500016"/>
    </source>
</evidence>
<feature type="transmembrane region" description="Helical" evidence="1">
    <location>
        <begin position="543"/>
        <end position="565"/>
    </location>
</feature>
<keyword evidence="4" id="KW-1185">Reference proteome</keyword>
<sequence length="697" mass="73991">MRRGGPGRVPGRAGVYPLLFALGAAGALAVAWSFDLSVAETAVTVLLGLAPGFLAWEAFRVSVPPVDLDVVAKKLAVAVKSQWEDEAKVRGVNDPYPLPVAWRPADDDLAESWPLLTDLARAWPGGPPGDPGRWPQGSVGLAGQDGRIGEVFTDRVPTRRLVILGEPGAGKSVLLIRLLQDLIERRTDGDPVPVLFSLASWNPSRPLKAWLADQLRRIYPGLRVPAPPPIATTATNSPGDLAQAMLDAGRILPLLDGFDELPPALHLEALDALNRALPARQPLVLASRTAPYRAALTRPEATVRLNGAAAIQLLPLAPDAAAAYLRRDAGGPHTPAARRWDSVIARLGTDTPVGQALATPLGLFLARSIYTPRPQAVPESAAAPHPDHLCDTSAFPDRTAVDTHLFDAYVPAAYAPDHPRPLRWKAERTHRALVFLARFLQTHRDGSPDLVWWELHRALPAYTYNVGAGLALGLACVLTGGFTAVSGLMGTLGLAAGLILAGPGRPPSTRLRWSPRKFAAGFTFGLAGVAGGLVRVLERGDGLNPAVLVTLGLAVGLMSGLAFGLKTEQPDLATTTAPDTLLSSDRRTFTLGLAVVLAALLAVALAIELTPGLRLSPGPFGIEHGAALAGGLGIGLSYTAWGHFVMARAYLAARGKVPWALMAFLHDAHERGVLRQVGAVYQFRHIDLQRHLARQRP</sequence>
<proteinExistence type="predicted"/>
<keyword evidence="1" id="KW-0472">Membrane</keyword>
<feature type="domain" description="NACHT" evidence="2">
    <location>
        <begin position="159"/>
        <end position="289"/>
    </location>
</feature>
<dbReference type="SUPFAM" id="SSF52540">
    <property type="entry name" value="P-loop containing nucleoside triphosphate hydrolases"/>
    <property type="match status" value="1"/>
</dbReference>
<dbReference type="Pfam" id="PF05729">
    <property type="entry name" value="NACHT"/>
    <property type="match status" value="1"/>
</dbReference>